<proteinExistence type="predicted"/>
<name>A0A5S4FIJ5_9ACTN</name>
<evidence type="ECO:0000313" key="2">
    <source>
        <dbReference type="Proteomes" id="UP000309128"/>
    </source>
</evidence>
<protein>
    <submittedName>
        <fullName evidence="1">Uncharacterized protein</fullName>
    </submittedName>
</protein>
<dbReference type="OrthoDB" id="9819342at2"/>
<dbReference type="RefSeq" id="WP_138667399.1">
    <property type="nucleotide sequence ID" value="NZ_VCKY01000056.1"/>
</dbReference>
<gene>
    <name evidence="1" type="ORF">ETD86_18480</name>
</gene>
<sequence>MDEVAQENAAALVRAVRHLAHLGYDQYADLGCGRPMQGMDALNLPDLADLAEEIQSGCQWLALDCDELDLAKPLVVFLGAVLHFVVPHGRMLSRF</sequence>
<comment type="caution">
    <text evidence="1">The sequence shown here is derived from an EMBL/GenBank/DDBJ whole genome shotgun (WGS) entry which is preliminary data.</text>
</comment>
<dbReference type="EMBL" id="VCKY01000056">
    <property type="protein sequence ID" value="TMR20538.1"/>
    <property type="molecule type" value="Genomic_DNA"/>
</dbReference>
<dbReference type="InterPro" id="IPR029063">
    <property type="entry name" value="SAM-dependent_MTases_sf"/>
</dbReference>
<reference evidence="1 2" key="1">
    <citation type="submission" date="2019-05" db="EMBL/GenBank/DDBJ databases">
        <title>Draft genome sequence of Nonomuraea turkmeniaca DSM 43926.</title>
        <authorList>
            <person name="Saricaoglu S."/>
            <person name="Isik K."/>
        </authorList>
    </citation>
    <scope>NUCLEOTIDE SEQUENCE [LARGE SCALE GENOMIC DNA]</scope>
    <source>
        <strain evidence="1 2">DSM 43926</strain>
    </source>
</reference>
<dbReference type="Proteomes" id="UP000309128">
    <property type="component" value="Unassembled WGS sequence"/>
</dbReference>
<dbReference type="AlphaFoldDB" id="A0A5S4FIJ5"/>
<organism evidence="1 2">
    <name type="scientific">Nonomuraea turkmeniaca</name>
    <dbReference type="NCBI Taxonomy" id="103838"/>
    <lineage>
        <taxon>Bacteria</taxon>
        <taxon>Bacillati</taxon>
        <taxon>Actinomycetota</taxon>
        <taxon>Actinomycetes</taxon>
        <taxon>Streptosporangiales</taxon>
        <taxon>Streptosporangiaceae</taxon>
        <taxon>Nonomuraea</taxon>
    </lineage>
</organism>
<keyword evidence="2" id="KW-1185">Reference proteome</keyword>
<evidence type="ECO:0000313" key="1">
    <source>
        <dbReference type="EMBL" id="TMR20538.1"/>
    </source>
</evidence>
<accession>A0A5S4FIJ5</accession>
<dbReference type="Gene3D" id="3.40.50.150">
    <property type="entry name" value="Vaccinia Virus protein VP39"/>
    <property type="match status" value="1"/>
</dbReference>